<proteinExistence type="inferred from homology"/>
<gene>
    <name evidence="4" type="ORF">LBRM2904_28.0990</name>
</gene>
<dbReference type="GO" id="GO:0000175">
    <property type="term" value="F:3'-5'-RNA exonuclease activity"/>
    <property type="evidence" value="ECO:0007669"/>
    <property type="project" value="TreeGrafter"/>
</dbReference>
<feature type="compositionally biased region" description="Low complexity" evidence="3">
    <location>
        <begin position="245"/>
        <end position="265"/>
    </location>
</feature>
<feature type="compositionally biased region" description="Polar residues" evidence="3">
    <location>
        <begin position="1105"/>
        <end position="1114"/>
    </location>
</feature>
<dbReference type="InterPro" id="IPR050410">
    <property type="entry name" value="CCR4/nocturin_mRNA_transcr"/>
</dbReference>
<feature type="region of interest" description="Disordered" evidence="3">
    <location>
        <begin position="517"/>
        <end position="544"/>
    </location>
</feature>
<feature type="compositionally biased region" description="Polar residues" evidence="3">
    <location>
        <begin position="279"/>
        <end position="291"/>
    </location>
</feature>
<dbReference type="EMBL" id="LS997627">
    <property type="protein sequence ID" value="SYZ67287.1"/>
    <property type="molecule type" value="Genomic_DNA"/>
</dbReference>
<evidence type="ECO:0000313" key="4">
    <source>
        <dbReference type="EMBL" id="SYZ67287.1"/>
    </source>
</evidence>
<feature type="compositionally biased region" description="Polar residues" evidence="3">
    <location>
        <begin position="66"/>
        <end position="80"/>
    </location>
</feature>
<feature type="region of interest" description="Disordered" evidence="3">
    <location>
        <begin position="432"/>
        <end position="479"/>
    </location>
</feature>
<feature type="compositionally biased region" description="Polar residues" evidence="3">
    <location>
        <begin position="772"/>
        <end position="781"/>
    </location>
</feature>
<feature type="region of interest" description="Disordered" evidence="3">
    <location>
        <begin position="1"/>
        <end position="112"/>
    </location>
</feature>
<feature type="region of interest" description="Disordered" evidence="3">
    <location>
        <begin position="916"/>
        <end position="985"/>
    </location>
</feature>
<dbReference type="GO" id="GO:0004519">
    <property type="term" value="F:endonuclease activity"/>
    <property type="evidence" value="ECO:0007669"/>
    <property type="project" value="UniProtKB-KW"/>
</dbReference>
<evidence type="ECO:0000256" key="2">
    <source>
        <dbReference type="ARBA" id="ARBA00022801"/>
    </source>
</evidence>
<evidence type="ECO:0000256" key="3">
    <source>
        <dbReference type="SAM" id="MobiDB-lite"/>
    </source>
</evidence>
<protein>
    <submittedName>
        <fullName evidence="4">Endonuclease/exonuclease/phosphatase-like_protein</fullName>
    </submittedName>
</protein>
<feature type="region of interest" description="Disordered" evidence="3">
    <location>
        <begin position="877"/>
        <end position="903"/>
    </location>
</feature>
<feature type="region of interest" description="Disordered" evidence="3">
    <location>
        <begin position="1193"/>
        <end position="1243"/>
    </location>
</feature>
<feature type="region of interest" description="Disordered" evidence="3">
    <location>
        <begin position="1013"/>
        <end position="1051"/>
    </location>
</feature>
<dbReference type="Proteomes" id="UP000319462">
    <property type="component" value="Chromosome 28"/>
</dbReference>
<keyword evidence="4" id="KW-0255">Endonuclease</keyword>
<dbReference type="InterPro" id="IPR036691">
    <property type="entry name" value="Endo/exonu/phosph_ase_sf"/>
</dbReference>
<feature type="compositionally biased region" description="Polar residues" evidence="3">
    <location>
        <begin position="1215"/>
        <end position="1232"/>
    </location>
</feature>
<evidence type="ECO:0000313" key="5">
    <source>
        <dbReference type="Proteomes" id="UP000319462"/>
    </source>
</evidence>
<organism evidence="4 5">
    <name type="scientific">Leishmania braziliensis MHOM/BR/75/M2904</name>
    <dbReference type="NCBI Taxonomy" id="420245"/>
    <lineage>
        <taxon>Eukaryota</taxon>
        <taxon>Discoba</taxon>
        <taxon>Euglenozoa</taxon>
        <taxon>Kinetoplastea</taxon>
        <taxon>Metakinetoplastina</taxon>
        <taxon>Trypanosomatida</taxon>
        <taxon>Trypanosomatidae</taxon>
        <taxon>Leishmaniinae</taxon>
        <taxon>Leishmania</taxon>
        <taxon>Leishmania braziliensis species complex</taxon>
    </lineage>
</organism>
<feature type="region of interest" description="Disordered" evidence="3">
    <location>
        <begin position="245"/>
        <end position="292"/>
    </location>
</feature>
<feature type="compositionally biased region" description="Low complexity" evidence="3">
    <location>
        <begin position="756"/>
        <end position="770"/>
    </location>
</feature>
<feature type="compositionally biased region" description="Low complexity" evidence="3">
    <location>
        <begin position="924"/>
        <end position="936"/>
    </location>
</feature>
<dbReference type="Gene3D" id="3.60.10.10">
    <property type="entry name" value="Endonuclease/exonuclease/phosphatase"/>
    <property type="match status" value="3"/>
</dbReference>
<keyword evidence="2" id="KW-0378">Hydrolase</keyword>
<reference evidence="4 5" key="1">
    <citation type="submission" date="2018-09" db="EMBL/GenBank/DDBJ databases">
        <authorList>
            <person name="Peiro R."/>
            <person name="Begona"/>
            <person name="Cbmso G."/>
            <person name="Lopez M."/>
            <person name="Gonzalez S."/>
        </authorList>
    </citation>
    <scope>NUCLEOTIDE SEQUENCE [LARGE SCALE GENOMIC DNA]</scope>
</reference>
<feature type="region of interest" description="Disordered" evidence="3">
    <location>
        <begin position="1093"/>
        <end position="1114"/>
    </location>
</feature>
<sequence>MPESNGEATEGRGTVGGPRPGNQQNRAYVVPEHPTRPRTTMPSRSKAFSLVTATPDVNFSDYEPLQTPQNRTSLPVTSNNGDERPLQRGSESGLSSLAEIENSYNGPDASVASEEQPLPMLATLVLSTTSSVSKSTGNTGVGVESGPGRSGTAITGAATTTTSISPGTSFAGRSMTLLERRNKRERSALSLSCLSGLNVETLQESMRDTSVVLNSEKSPVPVLKGWSKTVASAALLSDYAMPSVHASSSRAPHSTAAASARPTTSQFHAHAPRRPISSDDGSSNPTSTSDFRTVDAIPGALKVIGYNILASRLASTDLYPTCPPSVLSEEYRLGLIKEELRRVDPDILLLEEISVAVHERTLGPYLRSALGMEGHHVVITDPDGTPRCTPLTRPSKAAAVLSPGPPTLFGIPCSSERKSSSASITATLTGATTCSGDASARRGMASGATSSSTDVDRGNGPHHLPPLTEPCSSRRSSRCDSSVGVSRFSASSCGTPGIWPKRGEAAQLQHLEQVSLPPQEMSRPSLEERQANSKVMSNEDSMQHSYGSIGFTQGTAERAKRQTSSQLVGPTVPVLTMGSGAPPATLCAEKAAEGALEHRRVEMDGVSIFFKAARFRVLEVIPVLFNRLAAAEKRLTRYERNKLQVNSHNVALVVVLQDMQVIGVSRVYVVAAVHLIWQRINAQLWQAHQLLRVVEELKHKYSKAYVDLVYPSGRGSMVYDSAITQPPSVIDTPLLREGTRRHMQDDVVPQPPLVTPLPLQLPRTPPARRQSMVPSRTTTDASDLAGDSGCSSFFKAIATDRMPGRYASVCSAATSFPATAVTCIIGGDFNSERSGPVMEYLRTGRVPGGTEVMEYWRAPQLESPVPVDHTDRRVTGEATGRDAVNAPHPTSQLPPRVPPPTLSGVLSAARQELISPYPRHSKDSPLSSMGSPPSMLVRRATQSPPPSAEGTTVSGAATGGRSGEGLCRLQPCTPLSKRPSNPYPIRVSDGALSTFNEAADPLLRRQDSATDLTAAASTSLRKSGGAQSRQPAKEALDFNRGCPSPTPSSFTNDFVNTPSCDDGGDRSPPTVAATPLKYMLCSVPPRVARCGSLDAQSPLPRPSRLTKTSATVGTASPASALQTLSSALQEGDCAVCPVNHCSCARRRISPDINTESSTLDHSGSHSVSENGSVLSTALATSCTMRLAEHTRHDTLSLEFGEPDWEDEESRGRTPISDQATDGTSSVQPSPSQGHMAGWGDASGVVEKAEGNEKRRYRIHKMASLADANGISRGRDSSMGMNLGPRLNEPPFSSYSDMTTPACPRSRPKRQPAGATPGARTPHPVSPQVVRHFPLQESPQPLSETEYDTTFFNVSTSSPPTSLMYLPFLISDSANTPTSLPVSLIDDVMHAIRLSDAYAPYCYRHPSSVSAVNPSTNGEGRVLDHILYEDEHVVCGGVLRLGELQEIPNARVPSDHYMIGSVLIPTQELHWA</sequence>
<dbReference type="PANTHER" id="PTHR12121:SF45">
    <property type="entry name" value="NOCTURNIN"/>
    <property type="match status" value="1"/>
</dbReference>
<keyword evidence="4" id="KW-0269">Exonuclease</keyword>
<feature type="region of interest" description="Disordered" evidence="3">
    <location>
        <begin position="754"/>
        <end position="784"/>
    </location>
</feature>
<comment type="similarity">
    <text evidence="1">Belongs to the CCR4/nocturin family.</text>
</comment>
<dbReference type="GO" id="GO:0006139">
    <property type="term" value="P:nucleobase-containing compound metabolic process"/>
    <property type="evidence" value="ECO:0007669"/>
    <property type="project" value="UniProtKB-ARBA"/>
</dbReference>
<keyword evidence="4" id="KW-0540">Nuclease</keyword>
<name>A0A3P3ZAS3_LEIBR</name>
<feature type="compositionally biased region" description="Gly residues" evidence="3">
    <location>
        <begin position="139"/>
        <end position="149"/>
    </location>
</feature>
<accession>A0A3P3ZAS3</accession>
<feature type="region of interest" description="Disordered" evidence="3">
    <location>
        <begin position="1287"/>
        <end position="1325"/>
    </location>
</feature>
<evidence type="ECO:0000256" key="1">
    <source>
        <dbReference type="ARBA" id="ARBA00010774"/>
    </source>
</evidence>
<feature type="compositionally biased region" description="Polar residues" evidence="3">
    <location>
        <begin position="532"/>
        <end position="544"/>
    </location>
</feature>
<feature type="region of interest" description="Disordered" evidence="3">
    <location>
        <begin position="131"/>
        <end position="151"/>
    </location>
</feature>
<dbReference type="PANTHER" id="PTHR12121">
    <property type="entry name" value="CARBON CATABOLITE REPRESSOR PROTEIN 4"/>
    <property type="match status" value="1"/>
</dbReference>